<evidence type="ECO:0000313" key="2">
    <source>
        <dbReference type="Proteomes" id="UP000291343"/>
    </source>
</evidence>
<name>A0A482X4T8_LAOST</name>
<dbReference type="InParanoid" id="A0A482X4T8"/>
<dbReference type="Proteomes" id="UP000291343">
    <property type="component" value="Unassembled WGS sequence"/>
</dbReference>
<evidence type="ECO:0000313" key="1">
    <source>
        <dbReference type="EMBL" id="RZF40794.1"/>
    </source>
</evidence>
<dbReference type="EMBL" id="QKKF02017614">
    <property type="protein sequence ID" value="RZF40794.1"/>
    <property type="molecule type" value="Genomic_DNA"/>
</dbReference>
<reference evidence="1 2" key="1">
    <citation type="journal article" date="2017" name="Gigascience">
        <title>Genome sequence of the small brown planthopper, Laodelphax striatellus.</title>
        <authorList>
            <person name="Zhu J."/>
            <person name="Jiang F."/>
            <person name="Wang X."/>
            <person name="Yang P."/>
            <person name="Bao Y."/>
            <person name="Zhao W."/>
            <person name="Wang W."/>
            <person name="Lu H."/>
            <person name="Wang Q."/>
            <person name="Cui N."/>
            <person name="Li J."/>
            <person name="Chen X."/>
            <person name="Luo L."/>
            <person name="Yu J."/>
            <person name="Kang L."/>
            <person name="Cui F."/>
        </authorList>
    </citation>
    <scope>NUCLEOTIDE SEQUENCE [LARGE SCALE GENOMIC DNA]</scope>
    <source>
        <strain evidence="1">Lst14</strain>
    </source>
</reference>
<comment type="caution">
    <text evidence="1">The sequence shown here is derived from an EMBL/GenBank/DDBJ whole genome shotgun (WGS) entry which is preliminary data.</text>
</comment>
<sequence length="68" mass="7543">MIDCVQCKWWTSRVTSPFCGREAWSAAFRRGFASRSACGVIATPRKRFPILSTPENIPSHSLSLVSAL</sequence>
<proteinExistence type="predicted"/>
<protein>
    <submittedName>
        <fullName evidence="1">Uncharacterized protein</fullName>
    </submittedName>
</protein>
<gene>
    <name evidence="1" type="ORF">LSTR_LSTR017514</name>
</gene>
<organism evidence="1 2">
    <name type="scientific">Laodelphax striatellus</name>
    <name type="common">Small brown planthopper</name>
    <name type="synonym">Delphax striatella</name>
    <dbReference type="NCBI Taxonomy" id="195883"/>
    <lineage>
        <taxon>Eukaryota</taxon>
        <taxon>Metazoa</taxon>
        <taxon>Ecdysozoa</taxon>
        <taxon>Arthropoda</taxon>
        <taxon>Hexapoda</taxon>
        <taxon>Insecta</taxon>
        <taxon>Pterygota</taxon>
        <taxon>Neoptera</taxon>
        <taxon>Paraneoptera</taxon>
        <taxon>Hemiptera</taxon>
        <taxon>Auchenorrhyncha</taxon>
        <taxon>Fulgoroidea</taxon>
        <taxon>Delphacidae</taxon>
        <taxon>Criomorphinae</taxon>
        <taxon>Laodelphax</taxon>
    </lineage>
</organism>
<accession>A0A482X4T8</accession>
<keyword evidence="2" id="KW-1185">Reference proteome</keyword>
<dbReference type="AlphaFoldDB" id="A0A482X4T8"/>